<comment type="caution">
    <text evidence="1">The sequence shown here is derived from an EMBL/GenBank/DDBJ whole genome shotgun (WGS) entry which is preliminary data.</text>
</comment>
<organism evidence="1 2">
    <name type="scientific">Cichlidogyrus casuarinus</name>
    <dbReference type="NCBI Taxonomy" id="1844966"/>
    <lineage>
        <taxon>Eukaryota</taxon>
        <taxon>Metazoa</taxon>
        <taxon>Spiralia</taxon>
        <taxon>Lophotrochozoa</taxon>
        <taxon>Platyhelminthes</taxon>
        <taxon>Monogenea</taxon>
        <taxon>Monopisthocotylea</taxon>
        <taxon>Dactylogyridea</taxon>
        <taxon>Ancyrocephalidae</taxon>
        <taxon>Cichlidogyrus</taxon>
    </lineage>
</organism>
<proteinExistence type="predicted"/>
<sequence length="108" mass="11483">MRCMPLEGWRQAGLNDRTTVRSQAINIITSAALLAATAAAPGKLILGQLLLFVIAAAGVNQQLCDISRCAAVDAAGSLEARHSILISKNMLVHRLIEFASTTQQCHSN</sequence>
<accession>A0ABD2Q7B9</accession>
<dbReference type="Proteomes" id="UP001626550">
    <property type="component" value="Unassembled WGS sequence"/>
</dbReference>
<name>A0ABD2Q7B9_9PLAT</name>
<gene>
    <name evidence="1" type="ORF">Ciccas_006741</name>
</gene>
<evidence type="ECO:0000313" key="1">
    <source>
        <dbReference type="EMBL" id="KAL3314636.1"/>
    </source>
</evidence>
<dbReference type="EMBL" id="JBJKFK010000942">
    <property type="protein sequence ID" value="KAL3314636.1"/>
    <property type="molecule type" value="Genomic_DNA"/>
</dbReference>
<reference evidence="1 2" key="1">
    <citation type="submission" date="2024-11" db="EMBL/GenBank/DDBJ databases">
        <title>Adaptive evolution of stress response genes in parasites aligns with host niche diversity.</title>
        <authorList>
            <person name="Hahn C."/>
            <person name="Resl P."/>
        </authorList>
    </citation>
    <scope>NUCLEOTIDE SEQUENCE [LARGE SCALE GENOMIC DNA]</scope>
    <source>
        <strain evidence="1">EGGRZ-B1_66</strain>
        <tissue evidence="1">Body</tissue>
    </source>
</reference>
<keyword evidence="2" id="KW-1185">Reference proteome</keyword>
<dbReference type="AlphaFoldDB" id="A0ABD2Q7B9"/>
<protein>
    <submittedName>
        <fullName evidence="1">Uncharacterized protein</fullName>
    </submittedName>
</protein>
<evidence type="ECO:0000313" key="2">
    <source>
        <dbReference type="Proteomes" id="UP001626550"/>
    </source>
</evidence>